<dbReference type="InterPro" id="IPR029441">
    <property type="entry name" value="Cass2"/>
</dbReference>
<name>A0A9Q0LAM4_ANAIG</name>
<dbReference type="Pfam" id="PF14526">
    <property type="entry name" value="Cass2"/>
    <property type="match status" value="1"/>
</dbReference>
<dbReference type="PANTHER" id="PTHR36444:SF2">
    <property type="entry name" value="TRANSCRIPTIONAL REGULATOR PROTEIN YOBU-RELATED"/>
    <property type="match status" value="1"/>
</dbReference>
<dbReference type="InterPro" id="IPR011256">
    <property type="entry name" value="Reg_factor_effector_dom_sf"/>
</dbReference>
<comment type="caution">
    <text evidence="2">The sequence shown here is derived from an EMBL/GenBank/DDBJ whole genome shotgun (WGS) entry which is preliminary data.</text>
</comment>
<dbReference type="Proteomes" id="UP001149090">
    <property type="component" value="Unassembled WGS sequence"/>
</dbReference>
<evidence type="ECO:0000313" key="2">
    <source>
        <dbReference type="EMBL" id="KAJ5068078.1"/>
    </source>
</evidence>
<evidence type="ECO:0000259" key="1">
    <source>
        <dbReference type="SMART" id="SM00871"/>
    </source>
</evidence>
<dbReference type="InterPro" id="IPR053182">
    <property type="entry name" value="YobU-like_regulator"/>
</dbReference>
<keyword evidence="3" id="KW-1185">Reference proteome</keyword>
<dbReference type="AlphaFoldDB" id="A0A9Q0LAM4"/>
<sequence length="163" mass="19327">MEPKFVTKKAFYIVGYQTDTGMQDPNRSKNIKKQWTKMVQGKLFEKIKPVEKGVFLGGCFDWDEKTMDWSYLAGIEVESVENIPEGTTWRKLPDSLYAIFTVKGKLEEKILPAYEEIMKNWLPNNKKYVRANSPDFEYYDHRYKENSDDSEFDIWIPIEEKKD</sequence>
<gene>
    <name evidence="2" type="ORF">M0811_12664</name>
</gene>
<dbReference type="EMBL" id="JAPDFW010000121">
    <property type="protein sequence ID" value="KAJ5068078.1"/>
    <property type="molecule type" value="Genomic_DNA"/>
</dbReference>
<dbReference type="SMART" id="SM00871">
    <property type="entry name" value="AraC_E_bind"/>
    <property type="match status" value="1"/>
</dbReference>
<proteinExistence type="predicted"/>
<organism evidence="2 3">
    <name type="scientific">Anaeramoeba ignava</name>
    <name type="common">Anaerobic marine amoeba</name>
    <dbReference type="NCBI Taxonomy" id="1746090"/>
    <lineage>
        <taxon>Eukaryota</taxon>
        <taxon>Metamonada</taxon>
        <taxon>Anaeramoebidae</taxon>
        <taxon>Anaeramoeba</taxon>
    </lineage>
</organism>
<feature type="domain" description="AraC effector-binding" evidence="1">
    <location>
        <begin position="1"/>
        <end position="159"/>
    </location>
</feature>
<dbReference type="SUPFAM" id="SSF55136">
    <property type="entry name" value="Probable bacterial effector-binding domain"/>
    <property type="match status" value="1"/>
</dbReference>
<accession>A0A9Q0LAM4</accession>
<evidence type="ECO:0000313" key="3">
    <source>
        <dbReference type="Proteomes" id="UP001149090"/>
    </source>
</evidence>
<dbReference type="Gene3D" id="3.20.80.10">
    <property type="entry name" value="Regulatory factor, effector binding domain"/>
    <property type="match status" value="1"/>
</dbReference>
<reference evidence="2" key="1">
    <citation type="submission" date="2022-10" db="EMBL/GenBank/DDBJ databases">
        <title>Novel sulphate-reducing endosymbionts in the free-living metamonad Anaeramoeba.</title>
        <authorList>
            <person name="Jerlstrom-Hultqvist J."/>
            <person name="Cepicka I."/>
            <person name="Gallot-Lavallee L."/>
            <person name="Salas-Leiva D."/>
            <person name="Curtis B.A."/>
            <person name="Zahonova K."/>
            <person name="Pipaliya S."/>
            <person name="Dacks J."/>
            <person name="Roger A.J."/>
        </authorList>
    </citation>
    <scope>NUCLEOTIDE SEQUENCE</scope>
    <source>
        <strain evidence="2">BMAN</strain>
    </source>
</reference>
<dbReference type="InterPro" id="IPR010499">
    <property type="entry name" value="AraC_E-bd"/>
</dbReference>
<dbReference type="PANTHER" id="PTHR36444">
    <property type="entry name" value="TRANSCRIPTIONAL REGULATOR PROTEIN YOBU-RELATED"/>
    <property type="match status" value="1"/>
</dbReference>
<protein>
    <submittedName>
        <fullName evidence="2">Transcriptional regulator protein yobu-related</fullName>
    </submittedName>
</protein>